<feature type="transmembrane region" description="Helical" evidence="1">
    <location>
        <begin position="511"/>
        <end position="530"/>
    </location>
</feature>
<name>A0ABU7MYI8_9ACTN</name>
<feature type="transmembrane region" description="Helical" evidence="1">
    <location>
        <begin position="78"/>
        <end position="98"/>
    </location>
</feature>
<keyword evidence="1" id="KW-0812">Transmembrane</keyword>
<feature type="transmembrane region" description="Helical" evidence="1">
    <location>
        <begin position="315"/>
        <end position="332"/>
    </location>
</feature>
<comment type="caution">
    <text evidence="2">The sequence shown here is derived from an EMBL/GenBank/DDBJ whole genome shotgun (WGS) entry which is preliminary data.</text>
</comment>
<organism evidence="2 3">
    <name type="scientific">Gordonia prachuapensis</name>
    <dbReference type="NCBI Taxonomy" id="3115651"/>
    <lineage>
        <taxon>Bacteria</taxon>
        <taxon>Bacillati</taxon>
        <taxon>Actinomycetota</taxon>
        <taxon>Actinomycetes</taxon>
        <taxon>Mycobacteriales</taxon>
        <taxon>Gordoniaceae</taxon>
        <taxon>Gordonia</taxon>
    </lineage>
</organism>
<feature type="transmembrane region" description="Helical" evidence="1">
    <location>
        <begin position="485"/>
        <end position="504"/>
    </location>
</feature>
<protein>
    <recommendedName>
        <fullName evidence="4">Glycosyltransferase RgtA/B/C/D-like domain-containing protein</fullName>
    </recommendedName>
</protein>
<evidence type="ECO:0000313" key="2">
    <source>
        <dbReference type="EMBL" id="MEE4025413.1"/>
    </source>
</evidence>
<feature type="transmembrane region" description="Helical" evidence="1">
    <location>
        <begin position="550"/>
        <end position="567"/>
    </location>
</feature>
<accession>A0ABU7MYI8</accession>
<feature type="transmembrane region" description="Helical" evidence="1">
    <location>
        <begin position="190"/>
        <end position="208"/>
    </location>
</feature>
<evidence type="ECO:0008006" key="4">
    <source>
        <dbReference type="Google" id="ProtNLM"/>
    </source>
</evidence>
<feature type="transmembrane region" description="Helical" evidence="1">
    <location>
        <begin position="363"/>
        <end position="381"/>
    </location>
</feature>
<keyword evidence="1" id="KW-0472">Membrane</keyword>
<feature type="transmembrane region" description="Helical" evidence="1">
    <location>
        <begin position="401"/>
        <end position="418"/>
    </location>
</feature>
<keyword evidence="1" id="KW-1133">Transmembrane helix</keyword>
<sequence>MIPTGSAGSVDAPTEPIGLRAPIPLGPAVAAASGVAAFVSLIPLPALVRLILLAPMMIGGLGAAVAWPLRLPTHLRMALYPTVGIAAPIGLTTSLLWLSSYSPAAVTATLATVCLVSGVLGIRRFGVDQTRDDLRQRLSHLQLGRRLRGISASRRMRTLSTLMVLWLVGLVLASGADAGLFGLLFTPGGAVMATALVGTVIVFMWCVISDDTVGATSAIGAAIVIIRFPVSLLTEVPIYAWTYKHIGLVDFVGDTGSLPPSFVDIYTRWPGFFAGAAWFSAATGIDPIDVAHWFAPVMHILLAAAIWGLARALGLSVRAGLIAVMCAELVNWVGQDYFAPQSVALLLAVTVIALFAGSRTQTAAAYFAIPLVGVIAVSHQLTPVWVLGCGGLLTLLNRVRPIWLIAACGGVWLAYILPRLSSVMKYGLFTGSNPLDNARTNIGGATGDSAARSFTEAVDRGVAFAVWLGAALAFVYLWRRGRADWALPVVAFSPILLLAGQSYGGEAIFRVFLYSLVGCSILVGAALAQILPDRTDPAPSMRRPRLRTTVVTALIGIVAVGAFHGYYSGWSYNVITKSQVALSREMLSEAEPSTVMVRMAPAGWPERPSGDYVRIAEANPGYDRPLVFLKNSLSRGFPTDEDIEFLDNLGRFAGGGFYLILPRQMSVYSDYFGYFRTGAIDSLIARLDSESNWRRDHSDADTIIFRYEHVPTEDEPW</sequence>
<feature type="transmembrane region" description="Helical" evidence="1">
    <location>
        <begin position="163"/>
        <end position="184"/>
    </location>
</feature>
<feature type="transmembrane region" description="Helical" evidence="1">
    <location>
        <begin position="104"/>
        <end position="122"/>
    </location>
</feature>
<dbReference type="Proteomes" id="UP001335729">
    <property type="component" value="Unassembled WGS sequence"/>
</dbReference>
<reference evidence="2 3" key="1">
    <citation type="submission" date="2024-01" db="EMBL/GenBank/DDBJ databases">
        <title>Draft genome sequence of Gordonia sp. PKS22-38.</title>
        <authorList>
            <person name="Suphannarot A."/>
            <person name="Mingma R."/>
        </authorList>
    </citation>
    <scope>NUCLEOTIDE SEQUENCE [LARGE SCALE GENOMIC DNA]</scope>
    <source>
        <strain evidence="2 3">PKS22-38</strain>
    </source>
</reference>
<feature type="transmembrane region" description="Helical" evidence="1">
    <location>
        <begin position="290"/>
        <end position="310"/>
    </location>
</feature>
<keyword evidence="3" id="KW-1185">Reference proteome</keyword>
<dbReference type="RefSeq" id="WP_330506829.1">
    <property type="nucleotide sequence ID" value="NZ_JAZDUE010000019.1"/>
</dbReference>
<feature type="transmembrane region" description="Helical" evidence="1">
    <location>
        <begin position="50"/>
        <end position="69"/>
    </location>
</feature>
<proteinExistence type="predicted"/>
<feature type="transmembrane region" description="Helical" evidence="1">
    <location>
        <begin position="220"/>
        <end position="241"/>
    </location>
</feature>
<dbReference type="EMBL" id="JAZDUE010000019">
    <property type="protein sequence ID" value="MEE4025413.1"/>
    <property type="molecule type" value="Genomic_DNA"/>
</dbReference>
<feature type="transmembrane region" description="Helical" evidence="1">
    <location>
        <begin position="338"/>
        <end position="356"/>
    </location>
</feature>
<gene>
    <name evidence="2" type="ORF">V1Y59_20170</name>
</gene>
<feature type="transmembrane region" description="Helical" evidence="1">
    <location>
        <begin position="461"/>
        <end position="479"/>
    </location>
</feature>
<evidence type="ECO:0000313" key="3">
    <source>
        <dbReference type="Proteomes" id="UP001335729"/>
    </source>
</evidence>
<evidence type="ECO:0000256" key="1">
    <source>
        <dbReference type="SAM" id="Phobius"/>
    </source>
</evidence>